<dbReference type="InterPro" id="IPR003331">
    <property type="entry name" value="UDP_GlcNAc_Epimerase_2_dom"/>
</dbReference>
<evidence type="ECO:0000256" key="5">
    <source>
        <dbReference type="RuleBase" id="RU003513"/>
    </source>
</evidence>
<dbReference type="FunFam" id="3.40.50.2000:FF:000043">
    <property type="entry name" value="UDP-N-acetylglucosamine 2-epimerase"/>
    <property type="match status" value="1"/>
</dbReference>
<reference evidence="7 8" key="1">
    <citation type="submission" date="2019-08" db="EMBL/GenBank/DDBJ databases">
        <title>Selenomonas sp. mPRGC5 and Selenomonas sp. mPRGC8 isolated from ruminal fluid of dairy goat (Capra hircus).</title>
        <authorList>
            <person name="Poothong S."/>
            <person name="Nuengjamnong C."/>
            <person name="Tanasupawat S."/>
        </authorList>
    </citation>
    <scope>NUCLEOTIDE SEQUENCE [LARGE SCALE GENOMIC DNA]</scope>
    <source>
        <strain evidence="8">mPRGC5</strain>
    </source>
</reference>
<dbReference type="Pfam" id="PF02350">
    <property type="entry name" value="Epimerase_2"/>
    <property type="match status" value="1"/>
</dbReference>
<dbReference type="Gene3D" id="3.40.50.2000">
    <property type="entry name" value="Glycogen Phosphorylase B"/>
    <property type="match status" value="2"/>
</dbReference>
<evidence type="ECO:0000256" key="4">
    <source>
        <dbReference type="ARBA" id="ARBA00079400"/>
    </source>
</evidence>
<comment type="caution">
    <text evidence="7">The sequence shown here is derived from an EMBL/GenBank/DDBJ whole genome shotgun (WGS) entry which is preliminary data.</text>
</comment>
<dbReference type="PANTHER" id="PTHR43174">
    <property type="entry name" value="UDP-N-ACETYLGLUCOSAMINE 2-EPIMERASE"/>
    <property type="match status" value="1"/>
</dbReference>
<feature type="domain" description="UDP-N-acetylglucosamine 2-epimerase" evidence="6">
    <location>
        <begin position="28"/>
        <end position="370"/>
    </location>
</feature>
<dbReference type="Proteomes" id="UP000323646">
    <property type="component" value="Unassembled WGS sequence"/>
</dbReference>
<accession>A0A5D6WAI4</accession>
<evidence type="ECO:0000313" key="8">
    <source>
        <dbReference type="Proteomes" id="UP000323646"/>
    </source>
</evidence>
<dbReference type="GO" id="GO:0008761">
    <property type="term" value="F:UDP-N-acetylglucosamine 2-epimerase activity"/>
    <property type="evidence" value="ECO:0007669"/>
    <property type="project" value="UniProtKB-EC"/>
</dbReference>
<evidence type="ECO:0000256" key="1">
    <source>
        <dbReference type="ARBA" id="ARBA00023235"/>
    </source>
</evidence>
<dbReference type="SUPFAM" id="SSF53756">
    <property type="entry name" value="UDP-Glycosyltransferase/glycogen phosphorylase"/>
    <property type="match status" value="1"/>
</dbReference>
<sequence length="387" mass="43533">MDKKKIKVMTVFGTRPEAIKMAPIVLELQKHPDTITPVVAVTAQHREMLDQVLNLFNITPDHDLDIMAQGQTLFDITTKAMKGLDQVMTEEKPDIVLVHGDTTTTFAGALAAYYHQIPVGHVEAGLRTHNKYSPFPEEMNRKLTGCISDLNFAPTETSEANLLAESVPAESIFVTGNTVIDALHHTVREDFEFEDEMLRNIDFKNKRIILVTTHRRENLGEPMRHVYKALRQLTEEFDDVEIVFPVHKNPKVREVVREELGGLSKVHLIDPLDYEPFANLMSRAHLILTDSGGVQEEAPALGKPVLVLRDTTERPEAVAAGTVKLIGTDRERVYQEAKTLLTDKEEYGRMAESVNPYGDGKASERIIQAILYHYELAGERPTVFMGK</sequence>
<dbReference type="OrthoDB" id="9803238at2"/>
<dbReference type="PANTHER" id="PTHR43174:SF2">
    <property type="entry name" value="UDP-N-ACETYLGLUCOSAMINE 2-EPIMERASE"/>
    <property type="match status" value="1"/>
</dbReference>
<proteinExistence type="inferred from homology"/>
<evidence type="ECO:0000313" key="7">
    <source>
        <dbReference type="EMBL" id="TYZ23989.1"/>
    </source>
</evidence>
<dbReference type="EC" id="5.1.3.14" evidence="3"/>
<keyword evidence="8" id="KW-1185">Reference proteome</keyword>
<dbReference type="InterPro" id="IPR029767">
    <property type="entry name" value="WecB-like"/>
</dbReference>
<organism evidence="7 8">
    <name type="scientific">Selenomonas ruminis</name>
    <dbReference type="NCBI Taxonomy" id="2593411"/>
    <lineage>
        <taxon>Bacteria</taxon>
        <taxon>Bacillati</taxon>
        <taxon>Bacillota</taxon>
        <taxon>Negativicutes</taxon>
        <taxon>Selenomonadales</taxon>
        <taxon>Selenomonadaceae</taxon>
        <taxon>Selenomonas</taxon>
    </lineage>
</organism>
<protein>
    <recommendedName>
        <fullName evidence="3">UDP-N-acetylglucosamine 2-epimerase (non-hydrolyzing)</fullName>
        <ecNumber evidence="3">5.1.3.14</ecNumber>
    </recommendedName>
    <alternativeName>
        <fullName evidence="4">UDP-GlcNAc-2-epimerase</fullName>
    </alternativeName>
</protein>
<evidence type="ECO:0000256" key="3">
    <source>
        <dbReference type="ARBA" id="ARBA00038858"/>
    </source>
</evidence>
<dbReference type="AlphaFoldDB" id="A0A5D6WAI4"/>
<comment type="similarity">
    <text evidence="2 5">Belongs to the UDP-N-acetylglucosamine 2-epimerase family.</text>
</comment>
<dbReference type="EMBL" id="VTOY01000002">
    <property type="protein sequence ID" value="TYZ23989.1"/>
    <property type="molecule type" value="Genomic_DNA"/>
</dbReference>
<gene>
    <name evidence="7" type="ORF">FZ040_04515</name>
</gene>
<dbReference type="CDD" id="cd03786">
    <property type="entry name" value="GTB_UDP-GlcNAc_2-Epimerase"/>
    <property type="match status" value="1"/>
</dbReference>
<evidence type="ECO:0000256" key="2">
    <source>
        <dbReference type="ARBA" id="ARBA00038209"/>
    </source>
</evidence>
<keyword evidence="1 5" id="KW-0413">Isomerase</keyword>
<name>A0A5D6WAI4_9FIRM</name>
<evidence type="ECO:0000259" key="6">
    <source>
        <dbReference type="Pfam" id="PF02350"/>
    </source>
</evidence>
<dbReference type="NCBIfam" id="TIGR00236">
    <property type="entry name" value="wecB"/>
    <property type="match status" value="1"/>
</dbReference>
<dbReference type="RefSeq" id="WP_149170908.1">
    <property type="nucleotide sequence ID" value="NZ_VTOY01000002.1"/>
</dbReference>